<feature type="compositionally biased region" description="Polar residues" evidence="1">
    <location>
        <begin position="95"/>
        <end position="104"/>
    </location>
</feature>
<accession>A0AA38J155</accession>
<feature type="compositionally biased region" description="Low complexity" evidence="1">
    <location>
        <begin position="233"/>
        <end position="257"/>
    </location>
</feature>
<feature type="compositionally biased region" description="Low complexity" evidence="1">
    <location>
        <begin position="265"/>
        <end position="279"/>
    </location>
</feature>
<comment type="caution">
    <text evidence="2">The sequence shown here is derived from an EMBL/GenBank/DDBJ whole genome shotgun (WGS) entry which is preliminary data.</text>
</comment>
<dbReference type="AlphaFoldDB" id="A0AA38J155"/>
<organism evidence="2 3">
    <name type="scientific">Lentinula guzmanii</name>
    <dbReference type="NCBI Taxonomy" id="2804957"/>
    <lineage>
        <taxon>Eukaryota</taxon>
        <taxon>Fungi</taxon>
        <taxon>Dikarya</taxon>
        <taxon>Basidiomycota</taxon>
        <taxon>Agaricomycotina</taxon>
        <taxon>Agaricomycetes</taxon>
        <taxon>Agaricomycetidae</taxon>
        <taxon>Agaricales</taxon>
        <taxon>Marasmiineae</taxon>
        <taxon>Omphalotaceae</taxon>
        <taxon>Lentinula</taxon>
    </lineage>
</organism>
<keyword evidence="3" id="KW-1185">Reference proteome</keyword>
<name>A0AA38J155_9AGAR</name>
<proteinExistence type="predicted"/>
<sequence length="347" mass="36863">MYLRGSCSHKERREQPLIDSEGIVYEKTKSKPTLRVKVPPNPDSNPSVSSTSTSLTLSTAIDSPATVTSPTSATINITHGIFAISDSPPIPLILTTPSNTSHPSEVNEDKNSPRRKDKGNARASGVLLLNGDIEAESEVKSESGEEENDGGGEVEREDGDASSGNVWDGEVEAGVRWVAEEGEVFREGNVLLGPEEMEGEYDGEELRRELLEATVERPAPRSLHIDDPDEYGSILTPSPLSPTSTPISSTPLSAPLTPMIPPPASSLTPSSSLSAPPTTPLVSLPEHVVVTAHSGTTPTQDYSFTFRETPSLTSLSAVVELPAVRPYIPRTRSTSSTTANAVQNTSG</sequence>
<feature type="region of interest" description="Disordered" evidence="1">
    <location>
        <begin position="218"/>
        <end position="279"/>
    </location>
</feature>
<evidence type="ECO:0000256" key="1">
    <source>
        <dbReference type="SAM" id="MobiDB-lite"/>
    </source>
</evidence>
<evidence type="ECO:0000313" key="2">
    <source>
        <dbReference type="EMBL" id="KAJ3709875.1"/>
    </source>
</evidence>
<protein>
    <submittedName>
        <fullName evidence="2">Uncharacterized protein</fullName>
    </submittedName>
</protein>
<feature type="compositionally biased region" description="Basic and acidic residues" evidence="1">
    <location>
        <begin position="105"/>
        <end position="120"/>
    </location>
</feature>
<evidence type="ECO:0000313" key="3">
    <source>
        <dbReference type="Proteomes" id="UP001176059"/>
    </source>
</evidence>
<feature type="region of interest" description="Disordered" evidence="1">
    <location>
        <begin position="93"/>
        <end position="169"/>
    </location>
</feature>
<reference evidence="2" key="1">
    <citation type="submission" date="2022-08" db="EMBL/GenBank/DDBJ databases">
        <authorList>
            <consortium name="DOE Joint Genome Institute"/>
            <person name="Min B."/>
            <person name="Sierra-Patev S."/>
            <person name="Naranjo-Ortiz M."/>
            <person name="Looney B."/>
            <person name="Konkel Z."/>
            <person name="Slot J.C."/>
            <person name="Sakamoto Y."/>
            <person name="Steenwyk J.L."/>
            <person name="Rokas A."/>
            <person name="Carro J."/>
            <person name="Camarero S."/>
            <person name="Ferreira P."/>
            <person name="Molpeceres G."/>
            <person name="Ruiz-duenas F.J."/>
            <person name="Serrano A."/>
            <person name="Henrissat B."/>
            <person name="Drula E."/>
            <person name="Hughes K.W."/>
            <person name="Mata J.L."/>
            <person name="Ishikawa N.K."/>
            <person name="Vargas-Isla R."/>
            <person name="Ushijima S."/>
            <person name="Smith C.A."/>
            <person name="Ahrendt S."/>
            <person name="Andreopoulos W."/>
            <person name="He G."/>
            <person name="LaButti K."/>
            <person name="Lipzen A."/>
            <person name="Ng V."/>
            <person name="Riley R."/>
            <person name="Sandor L."/>
            <person name="Barry K."/>
            <person name="Martinez A.T."/>
            <person name="Xiao Y."/>
            <person name="Gibbons J.G."/>
            <person name="Terashima K."/>
            <person name="Hibbett D.S."/>
            <person name="Grigoriev I.V."/>
        </authorList>
    </citation>
    <scope>NUCLEOTIDE SEQUENCE</scope>
    <source>
        <strain evidence="2">ET3784</strain>
    </source>
</reference>
<reference evidence="2" key="2">
    <citation type="journal article" date="2023" name="Proc. Natl. Acad. Sci. U.S.A.">
        <title>A global phylogenomic analysis of the shiitake genus Lentinula.</title>
        <authorList>
            <person name="Sierra-Patev S."/>
            <person name="Min B."/>
            <person name="Naranjo-Ortiz M."/>
            <person name="Looney B."/>
            <person name="Konkel Z."/>
            <person name="Slot J.C."/>
            <person name="Sakamoto Y."/>
            <person name="Steenwyk J.L."/>
            <person name="Rokas A."/>
            <person name="Carro J."/>
            <person name="Camarero S."/>
            <person name="Ferreira P."/>
            <person name="Molpeceres G."/>
            <person name="Ruiz-Duenas F.J."/>
            <person name="Serrano A."/>
            <person name="Henrissat B."/>
            <person name="Drula E."/>
            <person name="Hughes K.W."/>
            <person name="Mata J.L."/>
            <person name="Ishikawa N.K."/>
            <person name="Vargas-Isla R."/>
            <person name="Ushijima S."/>
            <person name="Smith C.A."/>
            <person name="Donoghue J."/>
            <person name="Ahrendt S."/>
            <person name="Andreopoulos W."/>
            <person name="He G."/>
            <person name="LaButti K."/>
            <person name="Lipzen A."/>
            <person name="Ng V."/>
            <person name="Riley R."/>
            <person name="Sandor L."/>
            <person name="Barry K."/>
            <person name="Martinez A.T."/>
            <person name="Xiao Y."/>
            <person name="Gibbons J.G."/>
            <person name="Terashima K."/>
            <person name="Grigoriev I.V."/>
            <person name="Hibbett D."/>
        </authorList>
    </citation>
    <scope>NUCLEOTIDE SEQUENCE</scope>
    <source>
        <strain evidence="2">ET3784</strain>
    </source>
</reference>
<dbReference type="Proteomes" id="UP001176059">
    <property type="component" value="Unassembled WGS sequence"/>
</dbReference>
<feature type="compositionally biased region" description="Acidic residues" evidence="1">
    <location>
        <begin position="144"/>
        <end position="160"/>
    </location>
</feature>
<gene>
    <name evidence="2" type="ORF">DFJ43DRAFT_1173215</name>
</gene>
<dbReference type="EMBL" id="JANVFO010000154">
    <property type="protein sequence ID" value="KAJ3709875.1"/>
    <property type="molecule type" value="Genomic_DNA"/>
</dbReference>
<feature type="region of interest" description="Disordered" evidence="1">
    <location>
        <begin position="1"/>
        <end position="52"/>
    </location>
</feature>